<dbReference type="eggNOG" id="KOG4269">
    <property type="taxonomic scope" value="Eukaryota"/>
</dbReference>
<feature type="compositionally biased region" description="Low complexity" evidence="2">
    <location>
        <begin position="152"/>
        <end position="172"/>
    </location>
</feature>
<dbReference type="GO" id="GO:0035091">
    <property type="term" value="F:phosphatidylinositol binding"/>
    <property type="evidence" value="ECO:0007669"/>
    <property type="project" value="InterPro"/>
</dbReference>
<feature type="compositionally biased region" description="Basic and acidic residues" evidence="2">
    <location>
        <begin position="973"/>
        <end position="989"/>
    </location>
</feature>
<dbReference type="InterPro" id="IPR008936">
    <property type="entry name" value="Rho_GTPase_activation_prot"/>
</dbReference>
<feature type="transmembrane region" description="Helical" evidence="3">
    <location>
        <begin position="1172"/>
        <end position="1192"/>
    </location>
</feature>
<dbReference type="EMBL" id="KE504145">
    <property type="protein sequence ID" value="EPT00947.1"/>
    <property type="molecule type" value="Genomic_DNA"/>
</dbReference>
<dbReference type="PROSITE" id="PS50195">
    <property type="entry name" value="PX"/>
    <property type="match status" value="1"/>
</dbReference>
<sequence length="1371" mass="147899">MLAANGRVEERLNLGSSRDRERHDSNRSQQHQSAATLRPQPSFNVSQSSAPSSLPLTVEGLLATHATSRDPVRTALDAAVSERNSLSVQNTQLWKLIEKQRSGYGQLMKELERVRGERDIFRTRLQAAGENTDALIRAHRDKDKRDVKEATLRSSSSHSHLRGSDGSSSGSDPRARMVRKHSEDTASRSLHHSHSQDQALQSYSSREKLGSQSSLNHPNSRTSSNSPSHATTATIRGQGFPRDVTPDDRSTSNLALSPTQISFSQTSSHTSTSSTNTVTNADLADPVLGQWQSGYRPSLDTARPMGKVVLTPAPEATYPPSSPAQASYSSHISHSTQQSSPDVPSSHSLSPPMNGGSRNGLSRESRISLPEEAKRYYANLTDSPMPSPGFGSSEASSSAGHTSPSKAQLPLVAEATESLRSQSGTPSSSGARSRSTTAVGDEAAPFLDMGDGDSMYSSEQGRPSISTAENGLAYDDSDLSRRDKDAIPEDFPLPPTTASPEYPAGEMLRVAQPPASDPMRPPASPFPIADIAPQMKFRALPLLASDLPHTEICVVTSTIRPNERGKEVLSFVIAVNPGGGKDLWKVEKLYSDVLTLDARVRASLSRNVLKKMVTLPDGRMWRDHAPAKVDQRKNALQDYLRSLIALPVKNNDEVIAFFTSDIVREAQKPVSQPGYKEGYLTKRGKNFGGWKSRYFVLQGPSLEYYESRGGAHLGSITITGAQIGRQQRAADRRDPDEDNEYRHAFLIIEARRGPNGATSRHVLCADSDEERDSWVEELVRYVTGTYTEDQVAVVQSGPSPLSVGGSQPRSSTSTNGPNDVFGTPNSHREAGRGDLPNGRPYGNAYDSTPSPVKSMSVPSPLERASIDIVPPMSNSLPVTSPLIGGDAEAPGTVTQRANSELGHYPDLRTPDPSRKKNNRRVSVNPLKQPIPERTPSPEKEPAMATTPKVDAHGKVKISAPMNGTPIPAGYKFGGKDEKPELALSSSDRREKAKSRTFWGFGRQHSDKPAMPTQAPRAVFGVPLDESLDVAQIASLPAIVFRCIQYLESKQAEQEEGIYRLSGSSAVIKSLKDRFNAEGDVDLLGSDEYWDPHAIAGLLKTFLRELPASILTRDLHLRFLSVIDFVDPQERIKELSRLIASLPIANYSLLRALTAHLILIVQNAHVNKMTMRNVGIVFSPTLGIPAGVFSLMLGEFKRVFNVDGTLEENEPAAEEEEVVDRRNSRRYTDAAADQLLGLSGRALPVRNDDTPSDEGEEASIIEDSTEGTAENDAGSSAGSSAVNLAPRGGPSPSDSLHVPEQTGGMASGSSAQRSRASNVAATRGLNISTGDKANRRNSHVVGLPASPRPSPRTTGSGAPSPGVALSSPLTPR</sequence>
<keyword evidence="3" id="KW-1133">Transmembrane helix</keyword>
<feature type="region of interest" description="Disordered" evidence="2">
    <location>
        <begin position="132"/>
        <end position="281"/>
    </location>
</feature>
<dbReference type="PANTHER" id="PTHR23176">
    <property type="entry name" value="RHO/RAC/CDC GTPASE-ACTIVATING PROTEIN"/>
    <property type="match status" value="1"/>
</dbReference>
<keyword evidence="8" id="KW-1185">Reference proteome</keyword>
<dbReference type="STRING" id="743788.S8E7E3"/>
<dbReference type="InterPro" id="IPR000198">
    <property type="entry name" value="RhoGAP_dom"/>
</dbReference>
<feature type="compositionally biased region" description="Polar residues" evidence="2">
    <location>
        <begin position="1272"/>
        <end position="1281"/>
    </location>
</feature>
<dbReference type="Gene3D" id="1.10.555.10">
    <property type="entry name" value="Rho GTPase activation protein"/>
    <property type="match status" value="1"/>
</dbReference>
<feature type="compositionally biased region" description="Basic and acidic residues" evidence="2">
    <location>
        <begin position="136"/>
        <end position="151"/>
    </location>
</feature>
<proteinExistence type="predicted"/>
<dbReference type="Pfam" id="PF00787">
    <property type="entry name" value="PX"/>
    <property type="match status" value="1"/>
</dbReference>
<feature type="region of interest" description="Disordered" evidence="2">
    <location>
        <begin position="897"/>
        <end position="989"/>
    </location>
</feature>
<dbReference type="SMART" id="SM00233">
    <property type="entry name" value="PH"/>
    <property type="match status" value="1"/>
</dbReference>
<dbReference type="InterPro" id="IPR050729">
    <property type="entry name" value="Rho-GAP"/>
</dbReference>
<evidence type="ECO:0000256" key="1">
    <source>
        <dbReference type="ARBA" id="ARBA00022468"/>
    </source>
</evidence>
<feature type="compositionally biased region" description="Acidic residues" evidence="2">
    <location>
        <begin position="1249"/>
        <end position="1264"/>
    </location>
</feature>
<evidence type="ECO:0000259" key="5">
    <source>
        <dbReference type="PROSITE" id="PS50195"/>
    </source>
</evidence>
<evidence type="ECO:0000256" key="2">
    <source>
        <dbReference type="SAM" id="MobiDB-lite"/>
    </source>
</evidence>
<evidence type="ECO:0000259" key="6">
    <source>
        <dbReference type="PROSITE" id="PS50238"/>
    </source>
</evidence>
<feature type="transmembrane region" description="Helical" evidence="3">
    <location>
        <begin position="1137"/>
        <end position="1160"/>
    </location>
</feature>
<feature type="region of interest" description="Disordered" evidence="2">
    <location>
        <begin position="1"/>
        <end position="51"/>
    </location>
</feature>
<dbReference type="Pfam" id="PF00169">
    <property type="entry name" value="PH"/>
    <property type="match status" value="1"/>
</dbReference>
<evidence type="ECO:0000313" key="8">
    <source>
        <dbReference type="Proteomes" id="UP000015241"/>
    </source>
</evidence>
<organism evidence="7 8">
    <name type="scientific">Fomitopsis schrenkii</name>
    <name type="common">Brown rot fungus</name>
    <dbReference type="NCBI Taxonomy" id="2126942"/>
    <lineage>
        <taxon>Eukaryota</taxon>
        <taxon>Fungi</taxon>
        <taxon>Dikarya</taxon>
        <taxon>Basidiomycota</taxon>
        <taxon>Agaricomycotina</taxon>
        <taxon>Agaricomycetes</taxon>
        <taxon>Polyporales</taxon>
        <taxon>Fomitopsis</taxon>
    </lineage>
</organism>
<feature type="region of interest" description="Disordered" evidence="2">
    <location>
        <begin position="796"/>
        <end position="859"/>
    </location>
</feature>
<feature type="region of interest" description="Disordered" evidence="2">
    <location>
        <begin position="1237"/>
        <end position="1371"/>
    </location>
</feature>
<dbReference type="OrthoDB" id="185175at2759"/>
<feature type="compositionally biased region" description="Basic and acidic residues" evidence="2">
    <location>
        <begin position="903"/>
        <end position="914"/>
    </location>
</feature>
<feature type="compositionally biased region" description="Polar residues" evidence="2">
    <location>
        <begin position="796"/>
        <end position="817"/>
    </location>
</feature>
<evidence type="ECO:0008006" key="9">
    <source>
        <dbReference type="Google" id="ProtNLM"/>
    </source>
</evidence>
<evidence type="ECO:0000313" key="7">
    <source>
        <dbReference type="EMBL" id="EPT00947.1"/>
    </source>
</evidence>
<feature type="compositionally biased region" description="Low complexity" evidence="2">
    <location>
        <begin position="388"/>
        <end position="407"/>
    </location>
</feature>
<dbReference type="SUPFAM" id="SSF48350">
    <property type="entry name" value="GTPase activation domain, GAP"/>
    <property type="match status" value="1"/>
</dbReference>
<feature type="domain" description="PX" evidence="5">
    <location>
        <begin position="549"/>
        <end position="665"/>
    </location>
</feature>
<evidence type="ECO:0000256" key="3">
    <source>
        <dbReference type="SAM" id="Phobius"/>
    </source>
</evidence>
<dbReference type="PROSITE" id="PS50238">
    <property type="entry name" value="RHOGAP"/>
    <property type="match status" value="1"/>
</dbReference>
<reference evidence="7 8" key="1">
    <citation type="journal article" date="2012" name="Science">
        <title>The Paleozoic origin of enzymatic lignin decomposition reconstructed from 31 fungal genomes.</title>
        <authorList>
            <person name="Floudas D."/>
            <person name="Binder M."/>
            <person name="Riley R."/>
            <person name="Barry K."/>
            <person name="Blanchette R.A."/>
            <person name="Henrissat B."/>
            <person name="Martinez A.T."/>
            <person name="Otillar R."/>
            <person name="Spatafora J.W."/>
            <person name="Yadav J.S."/>
            <person name="Aerts A."/>
            <person name="Benoit I."/>
            <person name="Boyd A."/>
            <person name="Carlson A."/>
            <person name="Copeland A."/>
            <person name="Coutinho P.M."/>
            <person name="de Vries R.P."/>
            <person name="Ferreira P."/>
            <person name="Findley K."/>
            <person name="Foster B."/>
            <person name="Gaskell J."/>
            <person name="Glotzer D."/>
            <person name="Gorecki P."/>
            <person name="Heitman J."/>
            <person name="Hesse C."/>
            <person name="Hori C."/>
            <person name="Igarashi K."/>
            <person name="Jurgens J.A."/>
            <person name="Kallen N."/>
            <person name="Kersten P."/>
            <person name="Kohler A."/>
            <person name="Kuees U."/>
            <person name="Kumar T.K.A."/>
            <person name="Kuo A."/>
            <person name="LaButti K."/>
            <person name="Larrondo L.F."/>
            <person name="Lindquist E."/>
            <person name="Ling A."/>
            <person name="Lombard V."/>
            <person name="Lucas S."/>
            <person name="Lundell T."/>
            <person name="Martin R."/>
            <person name="McLaughlin D.J."/>
            <person name="Morgenstern I."/>
            <person name="Morin E."/>
            <person name="Murat C."/>
            <person name="Nagy L.G."/>
            <person name="Nolan M."/>
            <person name="Ohm R.A."/>
            <person name="Patyshakuliyeva A."/>
            <person name="Rokas A."/>
            <person name="Ruiz-Duenas F.J."/>
            <person name="Sabat G."/>
            <person name="Salamov A."/>
            <person name="Samejima M."/>
            <person name="Schmutz J."/>
            <person name="Slot J.C."/>
            <person name="St John F."/>
            <person name="Stenlid J."/>
            <person name="Sun H."/>
            <person name="Sun S."/>
            <person name="Syed K."/>
            <person name="Tsang A."/>
            <person name="Wiebenga A."/>
            <person name="Young D."/>
            <person name="Pisabarro A."/>
            <person name="Eastwood D.C."/>
            <person name="Martin F."/>
            <person name="Cullen D."/>
            <person name="Grigoriev I.V."/>
            <person name="Hibbett D.S."/>
        </authorList>
    </citation>
    <scope>NUCLEOTIDE SEQUENCE</scope>
    <source>
        <strain evidence="8">FP-58527</strain>
    </source>
</reference>
<dbReference type="PANTHER" id="PTHR23176:SF129">
    <property type="entry name" value="RHO GTPASE ACTIVATING PROTEIN AT 16F, ISOFORM E-RELATED"/>
    <property type="match status" value="1"/>
</dbReference>
<name>S8E7E3_FOMSC</name>
<dbReference type="SUPFAM" id="SSF50729">
    <property type="entry name" value="PH domain-like"/>
    <property type="match status" value="1"/>
</dbReference>
<dbReference type="GO" id="GO:0007165">
    <property type="term" value="P:signal transduction"/>
    <property type="evidence" value="ECO:0007669"/>
    <property type="project" value="InterPro"/>
</dbReference>
<feature type="domain" description="Rho-GAP" evidence="6">
    <location>
        <begin position="1021"/>
        <end position="1213"/>
    </location>
</feature>
<dbReference type="GO" id="GO:0005096">
    <property type="term" value="F:GTPase activator activity"/>
    <property type="evidence" value="ECO:0007669"/>
    <property type="project" value="UniProtKB-KW"/>
</dbReference>
<dbReference type="InterPro" id="IPR036871">
    <property type="entry name" value="PX_dom_sf"/>
</dbReference>
<feature type="compositionally biased region" description="Low complexity" evidence="2">
    <location>
        <begin position="1302"/>
        <end position="1316"/>
    </location>
</feature>
<dbReference type="InterPro" id="IPR011993">
    <property type="entry name" value="PH-like_dom_sf"/>
</dbReference>
<feature type="region of interest" description="Disordered" evidence="2">
    <location>
        <begin position="311"/>
        <end position="364"/>
    </location>
</feature>
<feature type="compositionally biased region" description="Polar residues" evidence="2">
    <location>
        <begin position="27"/>
        <end position="51"/>
    </location>
</feature>
<dbReference type="HOGENOM" id="CLU_001762_0_0_1"/>
<feature type="compositionally biased region" description="Basic and acidic residues" evidence="2">
    <location>
        <begin position="478"/>
        <end position="487"/>
    </location>
</feature>
<keyword evidence="1" id="KW-0343">GTPase activation</keyword>
<keyword evidence="3" id="KW-0812">Transmembrane</keyword>
<feature type="compositionally biased region" description="Low complexity" evidence="2">
    <location>
        <begin position="418"/>
        <end position="437"/>
    </location>
</feature>
<dbReference type="SMART" id="SM00324">
    <property type="entry name" value="RhoGAP"/>
    <property type="match status" value="1"/>
</dbReference>
<feature type="compositionally biased region" description="Low complexity" evidence="2">
    <location>
        <begin position="259"/>
        <end position="279"/>
    </location>
</feature>
<dbReference type="CDD" id="cd06093">
    <property type="entry name" value="PX_domain"/>
    <property type="match status" value="1"/>
</dbReference>
<gene>
    <name evidence="7" type="ORF">FOMPIDRAFT_1121534</name>
</gene>
<feature type="compositionally biased region" description="Polar residues" evidence="2">
    <location>
        <begin position="196"/>
        <end position="235"/>
    </location>
</feature>
<protein>
    <recommendedName>
        <fullName evidence="9">RhoGAP-domain-containing protein</fullName>
    </recommendedName>
</protein>
<dbReference type="Gene3D" id="2.30.29.30">
    <property type="entry name" value="Pleckstrin-homology domain (PH domain)/Phosphotyrosine-binding domain (PTB)"/>
    <property type="match status" value="1"/>
</dbReference>
<dbReference type="Proteomes" id="UP000015241">
    <property type="component" value="Unassembled WGS sequence"/>
</dbReference>
<dbReference type="InterPro" id="IPR001683">
    <property type="entry name" value="PX_dom"/>
</dbReference>
<dbReference type="FunFam" id="2.30.29.30:FF:000452">
    <property type="entry name" value="Rho GTPase activator (Bem3)"/>
    <property type="match status" value="1"/>
</dbReference>
<dbReference type="PROSITE" id="PS50003">
    <property type="entry name" value="PH_DOMAIN"/>
    <property type="match status" value="1"/>
</dbReference>
<accession>S8E7E3</accession>
<dbReference type="InParanoid" id="S8E7E3"/>
<evidence type="ECO:0000259" key="4">
    <source>
        <dbReference type="PROSITE" id="PS50003"/>
    </source>
</evidence>
<dbReference type="GO" id="GO:0005737">
    <property type="term" value="C:cytoplasm"/>
    <property type="evidence" value="ECO:0007669"/>
    <property type="project" value="TreeGrafter"/>
</dbReference>
<dbReference type="InterPro" id="IPR001849">
    <property type="entry name" value="PH_domain"/>
</dbReference>
<feature type="domain" description="PH" evidence="4">
    <location>
        <begin position="673"/>
        <end position="783"/>
    </location>
</feature>
<feature type="compositionally biased region" description="Basic and acidic residues" evidence="2">
    <location>
        <begin position="7"/>
        <end position="26"/>
    </location>
</feature>
<feature type="region of interest" description="Disordered" evidence="2">
    <location>
        <begin position="379"/>
        <end position="503"/>
    </location>
</feature>
<feature type="compositionally biased region" description="Low complexity" evidence="2">
    <location>
        <begin position="847"/>
        <end position="859"/>
    </location>
</feature>
<dbReference type="CDD" id="cd13277">
    <property type="entry name" value="PH_Bem3"/>
    <property type="match status" value="1"/>
</dbReference>
<feature type="compositionally biased region" description="Polar residues" evidence="2">
    <location>
        <begin position="455"/>
        <end position="469"/>
    </location>
</feature>
<dbReference type="SUPFAM" id="SSF64268">
    <property type="entry name" value="PX domain"/>
    <property type="match status" value="1"/>
</dbReference>
<dbReference type="Gene3D" id="3.30.1520.10">
    <property type="entry name" value="Phox-like domain"/>
    <property type="match status" value="1"/>
</dbReference>
<dbReference type="Pfam" id="PF00620">
    <property type="entry name" value="RhoGAP"/>
    <property type="match status" value="1"/>
</dbReference>
<keyword evidence="3" id="KW-0472">Membrane</keyword>
<feature type="compositionally biased region" description="Low complexity" evidence="2">
    <location>
        <begin position="323"/>
        <end position="352"/>
    </location>
</feature>